<evidence type="ECO:0000313" key="2">
    <source>
        <dbReference type="Proteomes" id="UP000015241"/>
    </source>
</evidence>
<dbReference type="EMBL" id="KE504124">
    <property type="protein sequence ID" value="EPT05079.1"/>
    <property type="molecule type" value="Genomic_DNA"/>
</dbReference>
<keyword evidence="2" id="KW-1185">Reference proteome</keyword>
<dbReference type="InParanoid" id="S8EPW5"/>
<proteinExistence type="predicted"/>
<dbReference type="Proteomes" id="UP000015241">
    <property type="component" value="Unassembled WGS sequence"/>
</dbReference>
<evidence type="ECO:0000313" key="1">
    <source>
        <dbReference type="EMBL" id="EPT05079.1"/>
    </source>
</evidence>
<sequence>MAQNGSPDTLNGFEDACAGLESFMEAYDKGPGHDIEKMPNSEEINCRTKNTVDMYWDQCVKPDREDWVDAVNGKQ</sequence>
<dbReference type="AlphaFoldDB" id="S8EPW5"/>
<reference evidence="1 2" key="1">
    <citation type="journal article" date="2012" name="Science">
        <title>The Paleozoic origin of enzymatic lignin decomposition reconstructed from 31 fungal genomes.</title>
        <authorList>
            <person name="Floudas D."/>
            <person name="Binder M."/>
            <person name="Riley R."/>
            <person name="Barry K."/>
            <person name="Blanchette R.A."/>
            <person name="Henrissat B."/>
            <person name="Martinez A.T."/>
            <person name="Otillar R."/>
            <person name="Spatafora J.W."/>
            <person name="Yadav J.S."/>
            <person name="Aerts A."/>
            <person name="Benoit I."/>
            <person name="Boyd A."/>
            <person name="Carlson A."/>
            <person name="Copeland A."/>
            <person name="Coutinho P.M."/>
            <person name="de Vries R.P."/>
            <person name="Ferreira P."/>
            <person name="Findley K."/>
            <person name="Foster B."/>
            <person name="Gaskell J."/>
            <person name="Glotzer D."/>
            <person name="Gorecki P."/>
            <person name="Heitman J."/>
            <person name="Hesse C."/>
            <person name="Hori C."/>
            <person name="Igarashi K."/>
            <person name="Jurgens J.A."/>
            <person name="Kallen N."/>
            <person name="Kersten P."/>
            <person name="Kohler A."/>
            <person name="Kuees U."/>
            <person name="Kumar T.K.A."/>
            <person name="Kuo A."/>
            <person name="LaButti K."/>
            <person name="Larrondo L.F."/>
            <person name="Lindquist E."/>
            <person name="Ling A."/>
            <person name="Lombard V."/>
            <person name="Lucas S."/>
            <person name="Lundell T."/>
            <person name="Martin R."/>
            <person name="McLaughlin D.J."/>
            <person name="Morgenstern I."/>
            <person name="Morin E."/>
            <person name="Murat C."/>
            <person name="Nagy L.G."/>
            <person name="Nolan M."/>
            <person name="Ohm R.A."/>
            <person name="Patyshakuliyeva A."/>
            <person name="Rokas A."/>
            <person name="Ruiz-Duenas F.J."/>
            <person name="Sabat G."/>
            <person name="Salamov A."/>
            <person name="Samejima M."/>
            <person name="Schmutz J."/>
            <person name="Slot J.C."/>
            <person name="St John F."/>
            <person name="Stenlid J."/>
            <person name="Sun H."/>
            <person name="Sun S."/>
            <person name="Syed K."/>
            <person name="Tsang A."/>
            <person name="Wiebenga A."/>
            <person name="Young D."/>
            <person name="Pisabarro A."/>
            <person name="Eastwood D.C."/>
            <person name="Martin F."/>
            <person name="Cullen D."/>
            <person name="Grigoriev I.V."/>
            <person name="Hibbett D.S."/>
        </authorList>
    </citation>
    <scope>NUCLEOTIDE SEQUENCE</scope>
    <source>
        <strain evidence="2">FP-58527</strain>
    </source>
</reference>
<accession>S8EPW5</accession>
<dbReference type="HOGENOM" id="CLU_2671079_0_0_1"/>
<organism evidence="1 2">
    <name type="scientific">Fomitopsis schrenkii</name>
    <name type="common">Brown rot fungus</name>
    <dbReference type="NCBI Taxonomy" id="2126942"/>
    <lineage>
        <taxon>Eukaryota</taxon>
        <taxon>Fungi</taxon>
        <taxon>Dikarya</taxon>
        <taxon>Basidiomycota</taxon>
        <taxon>Agaricomycotina</taxon>
        <taxon>Agaricomycetes</taxon>
        <taxon>Polyporales</taxon>
        <taxon>Fomitopsis</taxon>
    </lineage>
</organism>
<gene>
    <name evidence="1" type="ORF">FOMPIDRAFT_1045152</name>
</gene>
<protein>
    <submittedName>
        <fullName evidence="1">Uncharacterized protein</fullName>
    </submittedName>
</protein>
<name>S8EPW5_FOMSC</name>